<dbReference type="SUPFAM" id="SSF52540">
    <property type="entry name" value="P-loop containing nucleoside triphosphate hydrolases"/>
    <property type="match status" value="1"/>
</dbReference>
<reference evidence="4 5" key="1">
    <citation type="journal article" date="2016" name="Nat. Commun.">
        <title>Thousands of microbial genomes shed light on interconnected biogeochemical processes in an aquifer system.</title>
        <authorList>
            <person name="Anantharaman K."/>
            <person name="Brown C.T."/>
            <person name="Hug L.A."/>
            <person name="Sharon I."/>
            <person name="Castelle C.J."/>
            <person name="Probst A.J."/>
            <person name="Thomas B.C."/>
            <person name="Singh A."/>
            <person name="Wilkins M.J."/>
            <person name="Karaoz U."/>
            <person name="Brodie E.L."/>
            <person name="Williams K.H."/>
            <person name="Hubbard S.S."/>
            <person name="Banfield J.F."/>
        </authorList>
    </citation>
    <scope>NUCLEOTIDE SEQUENCE [LARGE SCALE GENOMIC DNA]</scope>
</reference>
<evidence type="ECO:0000313" key="4">
    <source>
        <dbReference type="EMBL" id="OGM57372.1"/>
    </source>
</evidence>
<dbReference type="STRING" id="1802513.A3E46_02980"/>
<dbReference type="Proteomes" id="UP000178313">
    <property type="component" value="Unassembled WGS sequence"/>
</dbReference>
<feature type="active site" description="Proton acceptor" evidence="1">
    <location>
        <position position="99"/>
    </location>
</feature>
<proteinExistence type="predicted"/>
<feature type="domain" description="Deoxynucleoside kinase" evidence="3">
    <location>
        <begin position="14"/>
        <end position="232"/>
    </location>
</feature>
<dbReference type="InterPro" id="IPR027417">
    <property type="entry name" value="P-loop_NTPase"/>
</dbReference>
<dbReference type="EMBL" id="MGGZ01000011">
    <property type="protein sequence ID" value="OGM57372.1"/>
    <property type="molecule type" value="Genomic_DNA"/>
</dbReference>
<evidence type="ECO:0000313" key="5">
    <source>
        <dbReference type="Proteomes" id="UP000178313"/>
    </source>
</evidence>
<protein>
    <recommendedName>
        <fullName evidence="3">Deoxynucleoside kinase domain-containing protein</fullName>
    </recommendedName>
</protein>
<dbReference type="InterPro" id="IPR002624">
    <property type="entry name" value="DCK/DGK"/>
</dbReference>
<dbReference type="InterPro" id="IPR050566">
    <property type="entry name" value="Deoxyribonucleoside_kinase"/>
</dbReference>
<dbReference type="PANTHER" id="PTHR10513">
    <property type="entry name" value="DEOXYNUCLEOSIDE KINASE"/>
    <property type="match status" value="1"/>
</dbReference>
<comment type="caution">
    <text evidence="4">The sequence shown here is derived from an EMBL/GenBank/DDBJ whole genome shotgun (WGS) entry which is preliminary data.</text>
</comment>
<accession>A0A1F8B038</accession>
<evidence type="ECO:0000256" key="1">
    <source>
        <dbReference type="PIRSR" id="PIRSR000705-1"/>
    </source>
</evidence>
<organism evidence="4 5">
    <name type="scientific">Candidatus Woesebacteria bacterium RIFCSPHIGHO2_12_FULL_46_16</name>
    <dbReference type="NCBI Taxonomy" id="1802513"/>
    <lineage>
        <taxon>Bacteria</taxon>
        <taxon>Candidatus Woeseibacteriota</taxon>
    </lineage>
</organism>
<dbReference type="PANTHER" id="PTHR10513:SF35">
    <property type="entry name" value="DEOXYADENOSINE KINASE"/>
    <property type="match status" value="1"/>
</dbReference>
<dbReference type="AlphaFoldDB" id="A0A1F8B038"/>
<keyword evidence="2" id="KW-0067">ATP-binding</keyword>
<sequence length="259" mass="29703">MSPEHEPKPRNFLIGVLGPIGAGKSTLCRVIREQWRTREVTVEILEEQFLGNPHLAGFYDVDPRIYSFPSEIRFVTDAALQLSTLSRSRTLESSCAIADPAYEMHGIYPEVHLEMDWLSEEEIKIYRNTFQTLKMEHQLPTPDIFFVVNAPVPTLLERIQARAKERPMERNLLDKPWGEEYLTRLANAVDRWYSQKICEAGHPPVIRLDSELVNFSNDDKGQGSVIKDVGDWIRYYFVDHQVSGSDGAPLVIPQEIYTA</sequence>
<feature type="binding site" evidence="2">
    <location>
        <begin position="158"/>
        <end position="162"/>
    </location>
    <ligand>
        <name>ATP</name>
        <dbReference type="ChEBI" id="CHEBI:30616"/>
    </ligand>
</feature>
<dbReference type="GO" id="GO:0005737">
    <property type="term" value="C:cytoplasm"/>
    <property type="evidence" value="ECO:0007669"/>
    <property type="project" value="TreeGrafter"/>
</dbReference>
<dbReference type="InterPro" id="IPR031314">
    <property type="entry name" value="DNK_dom"/>
</dbReference>
<evidence type="ECO:0000259" key="3">
    <source>
        <dbReference type="Pfam" id="PF01712"/>
    </source>
</evidence>
<dbReference type="PIRSF" id="PIRSF000705">
    <property type="entry name" value="DNK"/>
    <property type="match status" value="1"/>
</dbReference>
<gene>
    <name evidence="4" type="ORF">A3E46_02980</name>
</gene>
<evidence type="ECO:0000256" key="2">
    <source>
        <dbReference type="PIRSR" id="PIRSR000705-3"/>
    </source>
</evidence>
<dbReference type="Gene3D" id="3.40.50.300">
    <property type="entry name" value="P-loop containing nucleotide triphosphate hydrolases"/>
    <property type="match status" value="1"/>
</dbReference>
<name>A0A1F8B038_9BACT</name>
<keyword evidence="2" id="KW-0547">Nucleotide-binding</keyword>
<dbReference type="GO" id="GO:0019136">
    <property type="term" value="F:deoxynucleoside kinase activity"/>
    <property type="evidence" value="ECO:0007669"/>
    <property type="project" value="InterPro"/>
</dbReference>
<feature type="binding site" evidence="2">
    <location>
        <begin position="18"/>
        <end position="26"/>
    </location>
    <ligand>
        <name>ATP</name>
        <dbReference type="ChEBI" id="CHEBI:30616"/>
    </ligand>
</feature>
<dbReference type="Pfam" id="PF01712">
    <property type="entry name" value="dNK"/>
    <property type="match status" value="1"/>
</dbReference>
<dbReference type="GO" id="GO:0005524">
    <property type="term" value="F:ATP binding"/>
    <property type="evidence" value="ECO:0007669"/>
    <property type="project" value="UniProtKB-KW"/>
</dbReference>